<dbReference type="PANTHER" id="PTHR20855:SF97">
    <property type="entry name" value="ADIPOR-LIKE RECEPTOR IZH3-RELATED"/>
    <property type="match status" value="1"/>
</dbReference>
<keyword evidence="2 7" id="KW-0812">Transmembrane</keyword>
<dbReference type="EMBL" id="ML978744">
    <property type="protein sequence ID" value="KAF2084247.1"/>
    <property type="molecule type" value="Genomic_DNA"/>
</dbReference>
<feature type="region of interest" description="Disordered" evidence="6">
    <location>
        <begin position="1"/>
        <end position="21"/>
    </location>
</feature>
<comment type="subcellular location">
    <subcellularLocation>
        <location evidence="1">Membrane</location>
        <topology evidence="1">Multi-pass membrane protein</topology>
    </subcellularLocation>
</comment>
<feature type="transmembrane region" description="Helical" evidence="7">
    <location>
        <begin position="256"/>
        <end position="274"/>
    </location>
</feature>
<evidence type="ECO:0000313" key="8">
    <source>
        <dbReference type="EMBL" id="KAF2084247.1"/>
    </source>
</evidence>
<dbReference type="GO" id="GO:0038023">
    <property type="term" value="F:signaling receptor activity"/>
    <property type="evidence" value="ECO:0007669"/>
    <property type="project" value="TreeGrafter"/>
</dbReference>
<feature type="binding site" evidence="5">
    <location>
        <position position="454"/>
    </location>
    <ligand>
        <name>Zn(2+)</name>
        <dbReference type="ChEBI" id="CHEBI:29105"/>
    </ligand>
</feature>
<reference evidence="8" key="1">
    <citation type="journal article" date="2020" name="Stud. Mycol.">
        <title>101 Dothideomycetes genomes: a test case for predicting lifestyles and emergence of pathogens.</title>
        <authorList>
            <person name="Haridas S."/>
            <person name="Albert R."/>
            <person name="Binder M."/>
            <person name="Bloem J."/>
            <person name="Labutti K."/>
            <person name="Salamov A."/>
            <person name="Andreopoulos B."/>
            <person name="Baker S."/>
            <person name="Barry K."/>
            <person name="Bills G."/>
            <person name="Bluhm B."/>
            <person name="Cannon C."/>
            <person name="Castanera R."/>
            <person name="Culley D."/>
            <person name="Daum C."/>
            <person name="Ezra D."/>
            <person name="Gonzalez J."/>
            <person name="Henrissat B."/>
            <person name="Kuo A."/>
            <person name="Liang C."/>
            <person name="Lipzen A."/>
            <person name="Lutzoni F."/>
            <person name="Magnuson J."/>
            <person name="Mondo S."/>
            <person name="Nolan M."/>
            <person name="Ohm R."/>
            <person name="Pangilinan J."/>
            <person name="Park H.-J."/>
            <person name="Ramirez L."/>
            <person name="Alfaro M."/>
            <person name="Sun H."/>
            <person name="Tritt A."/>
            <person name="Yoshinaga Y."/>
            <person name="Zwiers L.-H."/>
            <person name="Turgeon B."/>
            <person name="Goodwin S."/>
            <person name="Spatafora J."/>
            <person name="Crous P."/>
            <person name="Grigoriev I."/>
        </authorList>
    </citation>
    <scope>NUCLEOTIDE SEQUENCE</scope>
    <source>
        <strain evidence="8">CBS 121410</strain>
    </source>
</reference>
<evidence type="ECO:0000256" key="4">
    <source>
        <dbReference type="ARBA" id="ARBA00023136"/>
    </source>
</evidence>
<evidence type="ECO:0000256" key="2">
    <source>
        <dbReference type="ARBA" id="ARBA00022692"/>
    </source>
</evidence>
<dbReference type="GO" id="GO:0006882">
    <property type="term" value="P:intracellular zinc ion homeostasis"/>
    <property type="evidence" value="ECO:0007669"/>
    <property type="project" value="TreeGrafter"/>
</dbReference>
<feature type="binding site" evidence="5">
    <location>
        <position position="458"/>
    </location>
    <ligand>
        <name>Zn(2+)</name>
        <dbReference type="ChEBI" id="CHEBI:29105"/>
    </ligand>
</feature>
<keyword evidence="3 7" id="KW-1133">Transmembrane helix</keyword>
<keyword evidence="4 7" id="KW-0472">Membrane</keyword>
<dbReference type="Proteomes" id="UP000799776">
    <property type="component" value="Unassembled WGS sequence"/>
</dbReference>
<evidence type="ECO:0000256" key="7">
    <source>
        <dbReference type="SAM" id="Phobius"/>
    </source>
</evidence>
<keyword evidence="9" id="KW-1185">Reference proteome</keyword>
<dbReference type="Pfam" id="PF03006">
    <property type="entry name" value="HlyIII"/>
    <property type="match status" value="1"/>
</dbReference>
<proteinExistence type="predicted"/>
<comment type="caution">
    <text evidence="8">The sequence shown here is derived from an EMBL/GenBank/DDBJ whole genome shotgun (WGS) entry which is preliminary data.</text>
</comment>
<keyword evidence="8" id="KW-0675">Receptor</keyword>
<dbReference type="OrthoDB" id="5585746at2759"/>
<keyword evidence="5" id="KW-0862">Zinc</keyword>
<dbReference type="AlphaFoldDB" id="A0A9P4HNX3"/>
<dbReference type="GO" id="GO:0016020">
    <property type="term" value="C:membrane"/>
    <property type="evidence" value="ECO:0007669"/>
    <property type="project" value="UniProtKB-SubCell"/>
</dbReference>
<gene>
    <name evidence="8" type="ORF">K490DRAFT_69029</name>
</gene>
<dbReference type="InterPro" id="IPR004254">
    <property type="entry name" value="AdipoR/HlyIII-related"/>
</dbReference>
<dbReference type="GO" id="GO:0046872">
    <property type="term" value="F:metal ion binding"/>
    <property type="evidence" value="ECO:0007669"/>
    <property type="project" value="UniProtKB-KW"/>
</dbReference>
<keyword evidence="5" id="KW-0479">Metal-binding</keyword>
<protein>
    <submittedName>
        <fullName evidence="8">Adiponectin receptor protein 1</fullName>
    </submittedName>
</protein>
<feature type="transmembrane region" description="Helical" evidence="7">
    <location>
        <begin position="387"/>
        <end position="406"/>
    </location>
</feature>
<feature type="transmembrane region" description="Helical" evidence="7">
    <location>
        <begin position="286"/>
        <end position="308"/>
    </location>
</feature>
<dbReference type="PANTHER" id="PTHR20855">
    <property type="entry name" value="ADIPOR/PROGESTIN RECEPTOR-RELATED"/>
    <property type="match status" value="1"/>
</dbReference>
<feature type="binding site" evidence="5">
    <location>
        <position position="309"/>
    </location>
    <ligand>
        <name>Zn(2+)</name>
        <dbReference type="ChEBI" id="CHEBI:29105"/>
    </ligand>
</feature>
<feature type="transmembrane region" description="Helical" evidence="7">
    <location>
        <begin position="355"/>
        <end position="375"/>
    </location>
</feature>
<feature type="transmembrane region" description="Helical" evidence="7">
    <location>
        <begin position="413"/>
        <end position="436"/>
    </location>
</feature>
<name>A0A9P4HNX3_9PEZI</name>
<feature type="transmembrane region" description="Helical" evidence="7">
    <location>
        <begin position="328"/>
        <end position="348"/>
    </location>
</feature>
<evidence type="ECO:0000256" key="6">
    <source>
        <dbReference type="SAM" id="MobiDB-lite"/>
    </source>
</evidence>
<evidence type="ECO:0000313" key="9">
    <source>
        <dbReference type="Proteomes" id="UP000799776"/>
    </source>
</evidence>
<accession>A0A9P4HNX3</accession>
<evidence type="ECO:0000256" key="1">
    <source>
        <dbReference type="ARBA" id="ARBA00004141"/>
    </source>
</evidence>
<organism evidence="8 9">
    <name type="scientific">Saccharata proteae CBS 121410</name>
    <dbReference type="NCBI Taxonomy" id="1314787"/>
    <lineage>
        <taxon>Eukaryota</taxon>
        <taxon>Fungi</taxon>
        <taxon>Dikarya</taxon>
        <taxon>Ascomycota</taxon>
        <taxon>Pezizomycotina</taxon>
        <taxon>Dothideomycetes</taxon>
        <taxon>Dothideomycetes incertae sedis</taxon>
        <taxon>Botryosphaeriales</taxon>
        <taxon>Saccharataceae</taxon>
        <taxon>Saccharata</taxon>
    </lineage>
</organism>
<evidence type="ECO:0000256" key="5">
    <source>
        <dbReference type="PIRSR" id="PIRSR604254-1"/>
    </source>
</evidence>
<feature type="transmembrane region" description="Helical" evidence="7">
    <location>
        <begin position="456"/>
        <end position="481"/>
    </location>
</feature>
<evidence type="ECO:0000256" key="3">
    <source>
        <dbReference type="ARBA" id="ARBA00022989"/>
    </source>
</evidence>
<sequence>MTESKEEPALGSSSGLSARRDDLRRRRHSSYHVRSWSMDSDNLHLLVDPFLSELGRRLDFLESYGHLKLDSSIDRAYSTLHAVRESCSNVSDGVIDAGRRRAKIMVDTLDEQYKGALARKETMEQKVREGVRLMESTLAQFESRAYAMRDAGIGAVASDFIDESWRRMDEAKGKAREVAHEGLEKARRAKETMKEGIEHAVERALARAKENGLIKYEDLPDPWRVNPHIRRGYRFSEGPLDCVRSMFNLSNEFFNIWSHAIGLIIVLSIAFYFYPTSANFSLSTKSDIFIAAVFFFAACKCLVCSTLWHTMSSISEQRIMERFACVDYTGISLLVAASIMTTEYTAFYCEPVSRWIYMLTTFALGVGGIILPWHPTFNRMDMAWARVLFYVSLSATGFIPVAQLFYTRGPYWVIYFYAPITKSITVYLTGAVLYAAKVPERWFPGMFDYVGGSHNLWHLAVLGGILFHYHAMQSFFAHAFLRAQTQCSAF</sequence>